<evidence type="ECO:0000256" key="2">
    <source>
        <dbReference type="SAM" id="SignalP"/>
    </source>
</evidence>
<evidence type="ECO:0000313" key="3">
    <source>
        <dbReference type="EMBL" id="GFG50438.1"/>
    </source>
</evidence>
<comment type="caution">
    <text evidence="4">The sequence shown here is derived from an EMBL/GenBank/DDBJ whole genome shotgun (WGS) entry which is preliminary data.</text>
</comment>
<evidence type="ECO:0000313" key="6">
    <source>
        <dbReference type="Proteomes" id="UP000465302"/>
    </source>
</evidence>
<feature type="chain" id="PRO_5038298504" description="Intersectin-EH binding protein Ibp1" evidence="2">
    <location>
        <begin position="25"/>
        <end position="91"/>
    </location>
</feature>
<proteinExistence type="predicted"/>
<keyword evidence="2" id="KW-0732">Signal</keyword>
<reference evidence="4 5" key="1">
    <citation type="submission" date="2017-10" db="EMBL/GenBank/DDBJ databases">
        <title>The new phylogeny of genus Mycobacterium.</title>
        <authorList>
            <person name="Tortoli E."/>
            <person name="Trovato A."/>
            <person name="Cirillo D.M."/>
        </authorList>
    </citation>
    <scope>NUCLEOTIDE SEQUENCE [LARGE SCALE GENOMIC DNA]</scope>
    <source>
        <strain evidence="4 5">CCUG37673</strain>
    </source>
</reference>
<dbReference type="EMBL" id="PDCP01000057">
    <property type="protein sequence ID" value="PEG34741.1"/>
    <property type="molecule type" value="Genomic_DNA"/>
</dbReference>
<organism evidence="4 5">
    <name type="scientific">Mycolicibacterium agri</name>
    <name type="common">Mycobacterium agri</name>
    <dbReference type="NCBI Taxonomy" id="36811"/>
    <lineage>
        <taxon>Bacteria</taxon>
        <taxon>Bacillati</taxon>
        <taxon>Actinomycetota</taxon>
        <taxon>Actinomycetes</taxon>
        <taxon>Mycobacteriales</taxon>
        <taxon>Mycobacteriaceae</taxon>
        <taxon>Mycolicibacterium</taxon>
    </lineage>
</organism>
<accession>A0A2A7MTS1</accession>
<feature type="signal peptide" evidence="2">
    <location>
        <begin position="1"/>
        <end position="24"/>
    </location>
</feature>
<evidence type="ECO:0000313" key="4">
    <source>
        <dbReference type="EMBL" id="PEG34741.1"/>
    </source>
</evidence>
<dbReference type="EMBL" id="BLKS01000001">
    <property type="protein sequence ID" value="GFG50438.1"/>
    <property type="molecule type" value="Genomic_DNA"/>
</dbReference>
<sequence length="91" mass="9059">MRRAVLVGVCGMCAVAIAAAPTTAADPDSGNTGYEPYGKGVPTVISGGPAPTMNGIPCVAGHLGTCISMAQNQSPPRKPSTGIGHSPTVRR</sequence>
<dbReference type="Proteomes" id="UP000220914">
    <property type="component" value="Unassembled WGS sequence"/>
</dbReference>
<reference evidence="3" key="3">
    <citation type="submission" date="2020-02" db="EMBL/GenBank/DDBJ databases">
        <authorList>
            <person name="Matsumoto Y."/>
            <person name="Motooka D."/>
            <person name="Nakamura S."/>
        </authorList>
    </citation>
    <scope>NUCLEOTIDE SEQUENCE</scope>
    <source>
        <strain evidence="3">JCM 6377</strain>
    </source>
</reference>
<dbReference type="OrthoDB" id="4638527at2"/>
<protein>
    <recommendedName>
        <fullName evidence="7">Intersectin-EH binding protein Ibp1</fullName>
    </recommendedName>
</protein>
<evidence type="ECO:0000256" key="1">
    <source>
        <dbReference type="SAM" id="MobiDB-lite"/>
    </source>
</evidence>
<keyword evidence="5" id="KW-1185">Reference proteome</keyword>
<dbReference type="AlphaFoldDB" id="A0A2A7MTS1"/>
<dbReference type="Proteomes" id="UP000465302">
    <property type="component" value="Unassembled WGS sequence"/>
</dbReference>
<feature type="region of interest" description="Disordered" evidence="1">
    <location>
        <begin position="69"/>
        <end position="91"/>
    </location>
</feature>
<gene>
    <name evidence="4" type="ORF">CQY20_24315</name>
    <name evidence="3" type="ORF">MAGR_18790</name>
</gene>
<dbReference type="RefSeq" id="WP_097942639.1">
    <property type="nucleotide sequence ID" value="NZ_BLKS01000001.1"/>
</dbReference>
<evidence type="ECO:0000313" key="5">
    <source>
        <dbReference type="Proteomes" id="UP000220914"/>
    </source>
</evidence>
<reference evidence="3 6" key="2">
    <citation type="journal article" date="2019" name="Emerg. Microbes Infect.">
        <title>Comprehensive subspecies identification of 175 nontuberculous mycobacteria species based on 7547 genomic profiles.</title>
        <authorList>
            <person name="Matsumoto Y."/>
            <person name="Kinjo T."/>
            <person name="Motooka D."/>
            <person name="Nabeya D."/>
            <person name="Jung N."/>
            <person name="Uechi K."/>
            <person name="Horii T."/>
            <person name="Iida T."/>
            <person name="Fujita J."/>
            <person name="Nakamura S."/>
        </authorList>
    </citation>
    <scope>NUCLEOTIDE SEQUENCE [LARGE SCALE GENOMIC DNA]</scope>
    <source>
        <strain evidence="3 6">JCM 6377</strain>
    </source>
</reference>
<evidence type="ECO:0008006" key="7">
    <source>
        <dbReference type="Google" id="ProtNLM"/>
    </source>
</evidence>
<name>A0A2A7MTS1_MYCAG</name>